<name>A0A364LCG4_TALAM</name>
<sequence>MASLRWWLSIALYTGLGRAVAGSGSTSGDVTCTDTTVSTNLLSNPSWEDGLSPWSYYYPRTTTTAQAIDGSQSLLTSGVYPFQYIYQTISGLVPGTTYQASVDFMVVITNAAITEFCTVDLYHDSASAANLINGNTASYRSTNSQWLTLSGPFTATTESHIFGIYITCSPYRIAQVAIYIDNAKFILDTTTQACTTTTRTSTPTSTPPASTPSPQPSSPIPSIASSSPIAHSSSAILISTSTLLLQSSSPVLPSSIPSQIPSASTPSPQPSSLVSSIASSSPIAHSSSTAPIYPSSSFNPSRSNTFAPTSTPLLPSSSSVSPSSVPPTSPPINPHTSVSSVSSQSIGHGSSPVIPSAPPSVSTGSNSLAATTSTATSTELQSTPPISNPVGISISSSSTISFVPSSSSTLDPFSTTVISTESNQQLPSTGPLEPNSSPPPIDLPSTTSSGHITSSNVELTTSTIYSTRTSTITACPSSIIYCPARSRTTYVTTETIYVSTTVCPVAENEPTAQVTTELAALTTVYVITEKVTSLPTGIPFISVSVSPILSTRTATFTSCPPEVTGCSANPAAPQIVTETLLVGESTYTLSETAVATYPAHPQVGSTASSRLLSSVPVSYTTLSVSSTLPKASTSTGTSDLPAFNGAELLGHPRSLAQIIISVSIAALALLWL</sequence>
<organism evidence="5 6">
    <name type="scientific">Talaromyces amestolkiae</name>
    <dbReference type="NCBI Taxonomy" id="1196081"/>
    <lineage>
        <taxon>Eukaryota</taxon>
        <taxon>Fungi</taxon>
        <taxon>Dikarya</taxon>
        <taxon>Ascomycota</taxon>
        <taxon>Pezizomycotina</taxon>
        <taxon>Eurotiomycetes</taxon>
        <taxon>Eurotiomycetidae</taxon>
        <taxon>Eurotiales</taxon>
        <taxon>Trichocomaceae</taxon>
        <taxon>Talaromyces</taxon>
        <taxon>Talaromyces sect. Talaromyces</taxon>
    </lineage>
</organism>
<feature type="chain" id="PRO_5016925151" description="CBM-cenC domain-containing protein" evidence="3">
    <location>
        <begin position="20"/>
        <end position="672"/>
    </location>
</feature>
<feature type="domain" description="CBM-cenC" evidence="4">
    <location>
        <begin position="40"/>
        <end position="160"/>
    </location>
</feature>
<keyword evidence="6" id="KW-1185">Reference proteome</keyword>
<feature type="region of interest" description="Disordered" evidence="2">
    <location>
        <begin position="420"/>
        <end position="454"/>
    </location>
</feature>
<comment type="caution">
    <text evidence="5">The sequence shown here is derived from an EMBL/GenBank/DDBJ whole genome shotgun (WGS) entry which is preliminary data.</text>
</comment>
<proteinExistence type="predicted"/>
<dbReference type="RefSeq" id="XP_040737996.1">
    <property type="nucleotide sequence ID" value="XM_040882415.1"/>
</dbReference>
<evidence type="ECO:0000313" key="6">
    <source>
        <dbReference type="Proteomes" id="UP000249363"/>
    </source>
</evidence>
<keyword evidence="1" id="KW-0378">Hydrolase</keyword>
<feature type="compositionally biased region" description="Polar residues" evidence="2">
    <location>
        <begin position="444"/>
        <end position="454"/>
    </location>
</feature>
<dbReference type="Pfam" id="PF02018">
    <property type="entry name" value="CBM_4_9"/>
    <property type="match status" value="1"/>
</dbReference>
<evidence type="ECO:0000256" key="1">
    <source>
        <dbReference type="ARBA" id="ARBA00022801"/>
    </source>
</evidence>
<dbReference type="SUPFAM" id="SSF49785">
    <property type="entry name" value="Galactose-binding domain-like"/>
    <property type="match status" value="1"/>
</dbReference>
<dbReference type="Proteomes" id="UP000249363">
    <property type="component" value="Unassembled WGS sequence"/>
</dbReference>
<evidence type="ECO:0000259" key="4">
    <source>
        <dbReference type="Pfam" id="PF02018"/>
    </source>
</evidence>
<dbReference type="STRING" id="1196081.A0A364LCG4"/>
<feature type="compositionally biased region" description="Polar residues" evidence="2">
    <location>
        <begin position="298"/>
        <end position="307"/>
    </location>
</feature>
<evidence type="ECO:0000256" key="2">
    <source>
        <dbReference type="SAM" id="MobiDB-lite"/>
    </source>
</evidence>
<dbReference type="InterPro" id="IPR008979">
    <property type="entry name" value="Galactose-bd-like_sf"/>
</dbReference>
<accession>A0A364LCG4</accession>
<feature type="compositionally biased region" description="Low complexity" evidence="2">
    <location>
        <begin position="337"/>
        <end position="390"/>
    </location>
</feature>
<dbReference type="AlphaFoldDB" id="A0A364LCG4"/>
<dbReference type="GO" id="GO:0016798">
    <property type="term" value="F:hydrolase activity, acting on glycosyl bonds"/>
    <property type="evidence" value="ECO:0007669"/>
    <property type="project" value="InterPro"/>
</dbReference>
<keyword evidence="3" id="KW-0732">Signal</keyword>
<feature type="compositionally biased region" description="Pro residues" evidence="2">
    <location>
        <begin position="324"/>
        <end position="333"/>
    </location>
</feature>
<dbReference type="GeneID" id="63798708"/>
<gene>
    <name evidence="5" type="ORF">BHQ10_009494</name>
</gene>
<dbReference type="InterPro" id="IPR003305">
    <property type="entry name" value="CenC_carb-bd"/>
</dbReference>
<feature type="region of interest" description="Disordered" evidence="2">
    <location>
        <begin position="255"/>
        <end position="277"/>
    </location>
</feature>
<dbReference type="OrthoDB" id="3565477at2759"/>
<feature type="region of interest" description="Disordered" evidence="2">
    <location>
        <begin position="295"/>
        <end position="390"/>
    </location>
</feature>
<feature type="signal peptide" evidence="3">
    <location>
        <begin position="1"/>
        <end position="19"/>
    </location>
</feature>
<dbReference type="Gene3D" id="2.60.120.260">
    <property type="entry name" value="Galactose-binding domain-like"/>
    <property type="match status" value="1"/>
</dbReference>
<protein>
    <recommendedName>
        <fullName evidence="4">CBM-cenC domain-containing protein</fullName>
    </recommendedName>
</protein>
<feature type="compositionally biased region" description="Low complexity" evidence="2">
    <location>
        <begin position="308"/>
        <end position="323"/>
    </location>
</feature>
<evidence type="ECO:0000313" key="5">
    <source>
        <dbReference type="EMBL" id="RAO73482.1"/>
    </source>
</evidence>
<feature type="compositionally biased region" description="Pro residues" evidence="2">
    <location>
        <begin position="205"/>
        <end position="219"/>
    </location>
</feature>
<reference evidence="5 6" key="1">
    <citation type="journal article" date="2017" name="Biotechnol. Biofuels">
        <title>Differential beta-glucosidase expression as a function of carbon source availability in Talaromyces amestolkiae: a genomic and proteomic approach.</title>
        <authorList>
            <person name="de Eugenio L.I."/>
            <person name="Mendez-Liter J.A."/>
            <person name="Nieto-Dominguez M."/>
            <person name="Alonso L."/>
            <person name="Gil-Munoz J."/>
            <person name="Barriuso J."/>
            <person name="Prieto A."/>
            <person name="Martinez M.J."/>
        </authorList>
    </citation>
    <scope>NUCLEOTIDE SEQUENCE [LARGE SCALE GENOMIC DNA]</scope>
    <source>
        <strain evidence="5 6">CIB</strain>
    </source>
</reference>
<evidence type="ECO:0000256" key="3">
    <source>
        <dbReference type="SAM" id="SignalP"/>
    </source>
</evidence>
<dbReference type="EMBL" id="MIKG01000025">
    <property type="protein sequence ID" value="RAO73482.1"/>
    <property type="molecule type" value="Genomic_DNA"/>
</dbReference>
<feature type="region of interest" description="Disordered" evidence="2">
    <location>
        <begin position="196"/>
        <end position="226"/>
    </location>
</feature>